<comment type="caution">
    <text evidence="2">The sequence shown here is derived from an EMBL/GenBank/DDBJ whole genome shotgun (WGS) entry which is preliminary data.</text>
</comment>
<evidence type="ECO:0000313" key="2">
    <source>
        <dbReference type="EMBL" id="REE80536.1"/>
    </source>
</evidence>
<accession>A0A3D9RTV0</accession>
<feature type="transmembrane region" description="Helical" evidence="1">
    <location>
        <begin position="54"/>
        <end position="76"/>
    </location>
</feature>
<name>A0A3D9RTV0_9FLAO</name>
<dbReference type="Pfam" id="PF14126">
    <property type="entry name" value="DUF4293"/>
    <property type="match status" value="1"/>
</dbReference>
<protein>
    <submittedName>
        <fullName evidence="2">Uncharacterized protein DUF4293</fullName>
    </submittedName>
</protein>
<feature type="transmembrane region" description="Helical" evidence="1">
    <location>
        <begin position="117"/>
        <end position="137"/>
    </location>
</feature>
<dbReference type="EMBL" id="QTTQ01000011">
    <property type="protein sequence ID" value="REE80536.1"/>
    <property type="molecule type" value="Genomic_DNA"/>
</dbReference>
<dbReference type="AlphaFoldDB" id="A0A3D9RTV0"/>
<keyword evidence="3" id="KW-1185">Reference proteome</keyword>
<proteinExistence type="predicted"/>
<gene>
    <name evidence="2" type="ORF">BX611_2181</name>
</gene>
<sequence length="151" mass="17132">MCPNIFNMIQRVQTIYLLLATLFSGGLIFLLNLWTNNEGVKFFVIDSFSTNNTLLNIMSVLFFISSLITIVAIFQYKKRQLQFVLGRLTILINFILLGILVYFAQNLSGEINVSEKGIGLLIPIFTIVLVVLANKAIKKDEELVKSVDRLR</sequence>
<keyword evidence="1" id="KW-1133">Transmembrane helix</keyword>
<evidence type="ECO:0000256" key="1">
    <source>
        <dbReference type="SAM" id="Phobius"/>
    </source>
</evidence>
<feature type="transmembrane region" description="Helical" evidence="1">
    <location>
        <begin position="15"/>
        <end position="34"/>
    </location>
</feature>
<organism evidence="2 3">
    <name type="scientific">Lutibacter oceani</name>
    <dbReference type="NCBI Taxonomy" id="1853311"/>
    <lineage>
        <taxon>Bacteria</taxon>
        <taxon>Pseudomonadati</taxon>
        <taxon>Bacteroidota</taxon>
        <taxon>Flavobacteriia</taxon>
        <taxon>Flavobacteriales</taxon>
        <taxon>Flavobacteriaceae</taxon>
        <taxon>Lutibacter</taxon>
    </lineage>
</organism>
<keyword evidence="1" id="KW-0472">Membrane</keyword>
<dbReference type="Proteomes" id="UP000256429">
    <property type="component" value="Unassembled WGS sequence"/>
</dbReference>
<evidence type="ECO:0000313" key="3">
    <source>
        <dbReference type="Proteomes" id="UP000256429"/>
    </source>
</evidence>
<feature type="transmembrane region" description="Helical" evidence="1">
    <location>
        <begin position="88"/>
        <end position="105"/>
    </location>
</feature>
<keyword evidence="1" id="KW-0812">Transmembrane</keyword>
<reference evidence="2 3" key="1">
    <citation type="submission" date="2018-08" db="EMBL/GenBank/DDBJ databases">
        <title>Genomic Encyclopedia of Type Strains, Phase III (KMG-III): the genomes of soil and plant-associated and newly described type strains.</title>
        <authorList>
            <person name="Whitman W."/>
        </authorList>
    </citation>
    <scope>NUCLEOTIDE SEQUENCE [LARGE SCALE GENOMIC DNA]</scope>
    <source>
        <strain evidence="2 3">325-5</strain>
    </source>
</reference>
<dbReference type="InterPro" id="IPR025635">
    <property type="entry name" value="DUF4293"/>
</dbReference>